<accession>A0A6G6AAJ6</accession>
<organism evidence="1">
    <name type="scientific">Borely moumouvirus</name>
    <dbReference type="NCBI Taxonomy" id="2712067"/>
    <lineage>
        <taxon>Viruses</taxon>
        <taxon>Varidnaviria</taxon>
        <taxon>Bamfordvirae</taxon>
        <taxon>Nucleocytoviricota</taxon>
        <taxon>Megaviricetes</taxon>
        <taxon>Imitervirales</taxon>
        <taxon>Mimiviridae</taxon>
        <taxon>Megamimivirinae</taxon>
        <taxon>Moumouvirus</taxon>
    </lineage>
</organism>
<dbReference type="EMBL" id="MN175499">
    <property type="protein sequence ID" value="QID05865.1"/>
    <property type="molecule type" value="Genomic_DNA"/>
</dbReference>
<dbReference type="InterPro" id="IPR051251">
    <property type="entry name" value="STK_FNIP-Repeat"/>
</dbReference>
<proteinExistence type="predicted"/>
<protein>
    <submittedName>
        <fullName evidence="1">F-box and FNIp repeat-containing protein</fullName>
    </submittedName>
</protein>
<dbReference type="Pfam" id="PF05725">
    <property type="entry name" value="FNIP"/>
    <property type="match status" value="3"/>
</dbReference>
<dbReference type="InterPro" id="IPR008615">
    <property type="entry name" value="FNIP"/>
</dbReference>
<evidence type="ECO:0000313" key="1">
    <source>
        <dbReference type="EMBL" id="QID05865.1"/>
    </source>
</evidence>
<name>A0A6G6AAJ6_9VIRU</name>
<dbReference type="PANTHER" id="PTHR32134">
    <property type="entry name" value="FNIP REPEAT-CONTAINING PROTEIN"/>
    <property type="match status" value="1"/>
</dbReference>
<dbReference type="PANTHER" id="PTHR32134:SF173">
    <property type="entry name" value="FNIP REPEAT-CONTAINING PROTEIN-RELATED"/>
    <property type="match status" value="1"/>
</dbReference>
<sequence length="385" mass="45129">MMDYPNIYSLCSELVIHITHFLNDRFKMSFFMTCTEIYKLREHATYTNCYDFNKIRNLIFFHKFIRVRNIPSTKFINKYMTYISFSDSFNEDIIGCLPESLTYLKFGNKFNKPLLRILNEDKNQLDNHETKEFKILENIYQSLLDDEQFKSSNNIYYSLLDHKQVELALGPNIKHLYFGSNFNQNIIGCLPNSIQDLYFGFDFNQALKKYKKGKKDNSIVITAIPFGVKNLCFGKNFNQDISECIPDTVKYLQIPEGYQGDLMGVLPVSINRLEIPNRCVDQYVIPETIKYLKIMGIFGMEKLQYIPSSVTDLSIELINNNDNFLSFLLDDKFINIKTVYLKSFQLLNFTIPSNIKSMIISTQPNVFNKKHEIKLSSPHTKVYIY</sequence>
<reference evidence="1" key="1">
    <citation type="submission" date="2019-07" db="EMBL/GenBank/DDBJ databases">
        <title>The discovery of a new lineage B mimivirus raises questions about particles surface fibrils.</title>
        <authorList>
            <person name="Silva L.K.S."/>
            <person name="Rodrigues R.A.L."/>
            <person name="Andrade A.C.S.P."/>
            <person name="Hikida H."/>
            <person name="Andreani J."/>
            <person name="Levasseur A."/>
            <person name="La Scola B."/>
            <person name="Abrahao J.S."/>
        </authorList>
    </citation>
    <scope>NUCLEOTIDE SEQUENCE</scope>
    <source>
        <strain evidence="1">B60</strain>
    </source>
</reference>